<dbReference type="EC" id="2.7.1.31" evidence="5"/>
<dbReference type="PANTHER" id="PTHR21599:SF0">
    <property type="entry name" value="GLYCERATE KINASE"/>
    <property type="match status" value="1"/>
</dbReference>
<accession>A0A7Y9YIQ6</accession>
<evidence type="ECO:0000313" key="6">
    <source>
        <dbReference type="Proteomes" id="UP000537326"/>
    </source>
</evidence>
<dbReference type="SUPFAM" id="SSF110738">
    <property type="entry name" value="Glycerate kinase I"/>
    <property type="match status" value="1"/>
</dbReference>
<dbReference type="Gene3D" id="3.90.1510.10">
    <property type="entry name" value="Glycerate kinase, domain 2"/>
    <property type="match status" value="1"/>
</dbReference>
<evidence type="ECO:0000256" key="4">
    <source>
        <dbReference type="PIRNR" id="PIRNR006078"/>
    </source>
</evidence>
<dbReference type="EMBL" id="JACBZI010000001">
    <property type="protein sequence ID" value="NYI11764.1"/>
    <property type="molecule type" value="Genomic_DNA"/>
</dbReference>
<keyword evidence="3 4" id="KW-0418">Kinase</keyword>
<dbReference type="GO" id="GO:0031388">
    <property type="term" value="P:organic acid phosphorylation"/>
    <property type="evidence" value="ECO:0007669"/>
    <property type="project" value="UniProtKB-UniRule"/>
</dbReference>
<proteinExistence type="inferred from homology"/>
<dbReference type="InterPro" id="IPR036129">
    <property type="entry name" value="Glycerate_kinase_sf"/>
</dbReference>
<evidence type="ECO:0000256" key="2">
    <source>
        <dbReference type="ARBA" id="ARBA00022679"/>
    </source>
</evidence>
<evidence type="ECO:0000256" key="3">
    <source>
        <dbReference type="ARBA" id="ARBA00022777"/>
    </source>
</evidence>
<evidence type="ECO:0000256" key="1">
    <source>
        <dbReference type="ARBA" id="ARBA00006284"/>
    </source>
</evidence>
<dbReference type="Pfam" id="PF02595">
    <property type="entry name" value="Gly_kinase"/>
    <property type="match status" value="1"/>
</dbReference>
<comment type="similarity">
    <text evidence="1 4">Belongs to the glycerate kinase type-1 family.</text>
</comment>
<dbReference type="NCBIfam" id="TIGR00045">
    <property type="entry name" value="glycerate kinase"/>
    <property type="match status" value="1"/>
</dbReference>
<dbReference type="Gene3D" id="3.40.50.10350">
    <property type="entry name" value="Glycerate kinase, domain 1"/>
    <property type="match status" value="1"/>
</dbReference>
<evidence type="ECO:0000313" key="5">
    <source>
        <dbReference type="EMBL" id="NYI11764.1"/>
    </source>
</evidence>
<comment type="caution">
    <text evidence="5">The sequence shown here is derived from an EMBL/GenBank/DDBJ whole genome shotgun (WGS) entry which is preliminary data.</text>
</comment>
<dbReference type="InterPro" id="IPR018197">
    <property type="entry name" value="Glycerate_kinase_RE-like"/>
</dbReference>
<dbReference type="PANTHER" id="PTHR21599">
    <property type="entry name" value="GLYCERATE KINASE"/>
    <property type="match status" value="1"/>
</dbReference>
<name>A0A7Y9YIQ6_9ACTN</name>
<dbReference type="InterPro" id="IPR018193">
    <property type="entry name" value="Glyc_kinase_flavodox-like_fold"/>
</dbReference>
<keyword evidence="6" id="KW-1185">Reference proteome</keyword>
<keyword evidence="2 4" id="KW-0808">Transferase</keyword>
<dbReference type="RefSeq" id="WP_343045718.1">
    <property type="nucleotide sequence ID" value="NZ_BAAAPP010000013.1"/>
</dbReference>
<protein>
    <submittedName>
        <fullName evidence="5">Glycerate kinase</fullName>
        <ecNumber evidence="5">2.7.1.31</ecNumber>
    </submittedName>
</protein>
<dbReference type="PIRSF" id="PIRSF006078">
    <property type="entry name" value="GlxK"/>
    <property type="match status" value="1"/>
</dbReference>
<reference evidence="5 6" key="1">
    <citation type="submission" date="2020-07" db="EMBL/GenBank/DDBJ databases">
        <title>Sequencing the genomes of 1000 actinobacteria strains.</title>
        <authorList>
            <person name="Klenk H.-P."/>
        </authorList>
    </citation>
    <scope>NUCLEOTIDE SEQUENCE [LARGE SCALE GENOMIC DNA]</scope>
    <source>
        <strain evidence="5 6">DSM 18248</strain>
    </source>
</reference>
<gene>
    <name evidence="5" type="ORF">BKA05_003279</name>
</gene>
<dbReference type="Proteomes" id="UP000537326">
    <property type="component" value="Unassembled WGS sequence"/>
</dbReference>
<sequence>MAADKFKGSLTAREVADALRAGVSRTAPTARVVRVPVADGGDGTLEAALSAGFERRPVTVAGPTGDPVDTAYARRGDTAVVELADASGLLRLPGPPAPWAADTSGTGQVLATAIEDGCRQVVLGVGGSCSTDGGAGLVTALGAQLLDADGEPIAPGATGLRAVHRLDLTALRTRLAGVSVVLACDVDNPLLGPGGAAAVYGPQKGAGPDDVPLLETALAGWADLVARVTGRDLRDAPGAGAAGGAGFAALALLGAELCSGVRTVLDLVGFDDVVRSADLVVTGEGSLDEQSLRGKAPIGVVTAATRLGIPVVGVCGRTTLDAATLAEAGFRRVWSLADHEPDPAVSMRDAARLLTAVGADLGHHLHQLAPTR</sequence>
<organism evidence="5 6">
    <name type="scientific">Nocardioides marinus</name>
    <dbReference type="NCBI Taxonomy" id="374514"/>
    <lineage>
        <taxon>Bacteria</taxon>
        <taxon>Bacillati</taxon>
        <taxon>Actinomycetota</taxon>
        <taxon>Actinomycetes</taxon>
        <taxon>Propionibacteriales</taxon>
        <taxon>Nocardioidaceae</taxon>
        <taxon>Nocardioides</taxon>
    </lineage>
</organism>
<dbReference type="InterPro" id="IPR004381">
    <property type="entry name" value="Glycerate_kinase"/>
</dbReference>
<dbReference type="AlphaFoldDB" id="A0A7Y9YIQ6"/>
<dbReference type="GO" id="GO:0008887">
    <property type="term" value="F:glycerate kinase activity"/>
    <property type="evidence" value="ECO:0007669"/>
    <property type="project" value="UniProtKB-UniRule"/>
</dbReference>